<evidence type="ECO:0000313" key="1">
    <source>
        <dbReference type="EMBL" id="MED6112384.1"/>
    </source>
</evidence>
<feature type="non-terminal residue" evidence="1">
    <location>
        <position position="1"/>
    </location>
</feature>
<sequence length="101" mass="11429">LWIDAELMSPQFRKEGIYKLALKNLTIQSVSSSSEGRNPFVQYAVFCGYCTTAYATLDKNKRELLTSFSYKVMATTGSCKFDASCKYNHLGRKPELLTLCH</sequence>
<keyword evidence="2" id="KW-1185">Reference proteome</keyword>
<evidence type="ECO:0000313" key="2">
    <source>
        <dbReference type="Proteomes" id="UP001341840"/>
    </source>
</evidence>
<dbReference type="Proteomes" id="UP001341840">
    <property type="component" value="Unassembled WGS sequence"/>
</dbReference>
<gene>
    <name evidence="1" type="ORF">PIB30_061174</name>
</gene>
<accession>A0ABU6QMK1</accession>
<dbReference type="EMBL" id="JASCZI010000551">
    <property type="protein sequence ID" value="MED6112384.1"/>
    <property type="molecule type" value="Genomic_DNA"/>
</dbReference>
<organism evidence="1 2">
    <name type="scientific">Stylosanthes scabra</name>
    <dbReference type="NCBI Taxonomy" id="79078"/>
    <lineage>
        <taxon>Eukaryota</taxon>
        <taxon>Viridiplantae</taxon>
        <taxon>Streptophyta</taxon>
        <taxon>Embryophyta</taxon>
        <taxon>Tracheophyta</taxon>
        <taxon>Spermatophyta</taxon>
        <taxon>Magnoliopsida</taxon>
        <taxon>eudicotyledons</taxon>
        <taxon>Gunneridae</taxon>
        <taxon>Pentapetalae</taxon>
        <taxon>rosids</taxon>
        <taxon>fabids</taxon>
        <taxon>Fabales</taxon>
        <taxon>Fabaceae</taxon>
        <taxon>Papilionoideae</taxon>
        <taxon>50 kb inversion clade</taxon>
        <taxon>dalbergioids sensu lato</taxon>
        <taxon>Dalbergieae</taxon>
        <taxon>Pterocarpus clade</taxon>
        <taxon>Stylosanthes</taxon>
    </lineage>
</organism>
<name>A0ABU6QMK1_9FABA</name>
<proteinExistence type="predicted"/>
<reference evidence="1 2" key="1">
    <citation type="journal article" date="2023" name="Plants (Basel)">
        <title>Bridging the Gap: Combining Genomics and Transcriptomics Approaches to Understand Stylosanthes scabra, an Orphan Legume from the Brazilian Caatinga.</title>
        <authorList>
            <person name="Ferreira-Neto J.R.C."/>
            <person name="da Silva M.D."/>
            <person name="Binneck E."/>
            <person name="de Melo N.F."/>
            <person name="da Silva R.H."/>
            <person name="de Melo A.L.T.M."/>
            <person name="Pandolfi V."/>
            <person name="Bustamante F.O."/>
            <person name="Brasileiro-Vidal A.C."/>
            <person name="Benko-Iseppon A.M."/>
        </authorList>
    </citation>
    <scope>NUCLEOTIDE SEQUENCE [LARGE SCALE GENOMIC DNA]</scope>
    <source>
        <tissue evidence="1">Leaves</tissue>
    </source>
</reference>
<protein>
    <submittedName>
        <fullName evidence="1">Uncharacterized protein</fullName>
    </submittedName>
</protein>
<comment type="caution">
    <text evidence="1">The sequence shown here is derived from an EMBL/GenBank/DDBJ whole genome shotgun (WGS) entry which is preliminary data.</text>
</comment>